<dbReference type="STRING" id="576137.A0A1L7XG46"/>
<keyword evidence="7" id="KW-1185">Reference proteome</keyword>
<protein>
    <recommendedName>
        <fullName evidence="5">MYND-type domain-containing protein</fullName>
    </recommendedName>
</protein>
<sequence>MAETRLPLRSHPKIEDTKHPLQIELAKLRCIVCNLKVTRTKHVKCQSCAYAYYCSEEHMKEDLSIHNMTCKQFATLIDSNLNLSPKYKLVIVLPEGGGIPYFHWVTFKSGRSHRVPNLEDLSDPFYMSKQYNITQVLRKVNASTRFGARFTTIDHEVVMHNLRHTIRESYPSATIDALMNYRAPNYWRGCQVIVSEFDFGTKIQNATHHDLRLAIAFLHTYDCSLMRQPRNEPYDLEFTKRGLYTRTDYHKVLNEGKSTAKVKAVIIHSLGDRRMFGQDHFKAVEISRDHPAFQVNCTKISAAMSLPIVTFTLPAHADWRKHHKGTILYNPYENESATNMHLDISAVDDSWGSVNAREWCGKVGSILVVRKNGEDITAQQVEALAEFCNMAVQPRVKVHLKMEREWKERKGVGTAWELTRVHKRRARQNVIEKVLCQKAFDPFFDHLKRQKIKDGYLDWIPAVSPYLG</sequence>
<dbReference type="SUPFAM" id="SSF144232">
    <property type="entry name" value="HIT/MYND zinc finger-like"/>
    <property type="match status" value="1"/>
</dbReference>
<dbReference type="EMBL" id="FJOG01000025">
    <property type="protein sequence ID" value="CZR64011.1"/>
    <property type="molecule type" value="Genomic_DNA"/>
</dbReference>
<evidence type="ECO:0000256" key="1">
    <source>
        <dbReference type="ARBA" id="ARBA00022723"/>
    </source>
</evidence>
<evidence type="ECO:0000313" key="6">
    <source>
        <dbReference type="EMBL" id="CZR64011.1"/>
    </source>
</evidence>
<organism evidence="6 7">
    <name type="scientific">Phialocephala subalpina</name>
    <dbReference type="NCBI Taxonomy" id="576137"/>
    <lineage>
        <taxon>Eukaryota</taxon>
        <taxon>Fungi</taxon>
        <taxon>Dikarya</taxon>
        <taxon>Ascomycota</taxon>
        <taxon>Pezizomycotina</taxon>
        <taxon>Leotiomycetes</taxon>
        <taxon>Helotiales</taxon>
        <taxon>Mollisiaceae</taxon>
        <taxon>Phialocephala</taxon>
        <taxon>Phialocephala fortinii species complex</taxon>
    </lineage>
</organism>
<evidence type="ECO:0000256" key="3">
    <source>
        <dbReference type="ARBA" id="ARBA00022833"/>
    </source>
</evidence>
<dbReference type="PROSITE" id="PS01360">
    <property type="entry name" value="ZF_MYND_1"/>
    <property type="match status" value="1"/>
</dbReference>
<dbReference type="Pfam" id="PF13824">
    <property type="entry name" value="zf-Mss51"/>
    <property type="match status" value="1"/>
</dbReference>
<name>A0A1L7XG46_9HELO</name>
<feature type="domain" description="MYND-type" evidence="5">
    <location>
        <begin position="30"/>
        <end position="70"/>
    </location>
</feature>
<dbReference type="PROSITE" id="PS50865">
    <property type="entry name" value="ZF_MYND_2"/>
    <property type="match status" value="1"/>
</dbReference>
<accession>A0A1L7XG46</accession>
<keyword evidence="2 4" id="KW-0863">Zinc-finger</keyword>
<dbReference type="OrthoDB" id="437457at2759"/>
<reference evidence="6 7" key="1">
    <citation type="submission" date="2016-03" db="EMBL/GenBank/DDBJ databases">
        <authorList>
            <person name="Ploux O."/>
        </authorList>
    </citation>
    <scope>NUCLEOTIDE SEQUENCE [LARGE SCALE GENOMIC DNA]</scope>
    <source>
        <strain evidence="6 7">UAMH 11012</strain>
    </source>
</reference>
<evidence type="ECO:0000256" key="4">
    <source>
        <dbReference type="PROSITE-ProRule" id="PRU00134"/>
    </source>
</evidence>
<proteinExistence type="predicted"/>
<dbReference type="GO" id="GO:0008270">
    <property type="term" value="F:zinc ion binding"/>
    <property type="evidence" value="ECO:0007669"/>
    <property type="project" value="UniProtKB-KW"/>
</dbReference>
<dbReference type="InterPro" id="IPR002893">
    <property type="entry name" value="Znf_MYND"/>
</dbReference>
<dbReference type="AlphaFoldDB" id="A0A1L7XG46"/>
<dbReference type="Proteomes" id="UP000184330">
    <property type="component" value="Unassembled WGS sequence"/>
</dbReference>
<keyword evidence="3" id="KW-0862">Zinc</keyword>
<gene>
    <name evidence="6" type="ORF">PAC_13908</name>
</gene>
<evidence type="ECO:0000256" key="2">
    <source>
        <dbReference type="ARBA" id="ARBA00022771"/>
    </source>
</evidence>
<keyword evidence="1" id="KW-0479">Metal-binding</keyword>
<evidence type="ECO:0000259" key="5">
    <source>
        <dbReference type="PROSITE" id="PS50865"/>
    </source>
</evidence>
<dbReference type="InterPro" id="IPR032717">
    <property type="entry name" value="Mss51_Znf"/>
</dbReference>
<evidence type="ECO:0000313" key="7">
    <source>
        <dbReference type="Proteomes" id="UP000184330"/>
    </source>
</evidence>
<dbReference type="Gene3D" id="6.10.140.2220">
    <property type="match status" value="1"/>
</dbReference>